<sequence length="267" mass="29362">MIAFTAAHIPPRLERFAMGLRSVFAAGLLGVLGLSTGGCAEDGYGYSGVSVGYGVADYGGYGYDGLGYDGFGYGSGLGSYFGWYGDYYYPGSGVYVYDQYRRPFRWNQGQRRYWENRGRNWRGDRNPNWGQWGNRPGGPGRPGWNDGRPGRPGWNGNGPRPGRPEWNGNGPRPGRPEWNGNGPRPGRPEWNGNGPRPGRPDWNGNGPRPGRPDWNGSRPPRPDAGAPRPNAGTWRDRQHVPPGASTYRGPRSGGGWQGRQRTPQPNQ</sequence>
<feature type="compositionally biased region" description="Low complexity" evidence="1">
    <location>
        <begin position="142"/>
        <end position="232"/>
    </location>
</feature>
<name>A0A840YCU4_9SPHN</name>
<keyword evidence="3" id="KW-1185">Reference proteome</keyword>
<dbReference type="AlphaFoldDB" id="A0A840YCU4"/>
<proteinExistence type="predicted"/>
<dbReference type="RefSeq" id="WP_184085761.1">
    <property type="nucleotide sequence ID" value="NZ_JACIJF010000003.1"/>
</dbReference>
<dbReference type="EMBL" id="JACIJF010000003">
    <property type="protein sequence ID" value="MBB5710115.1"/>
    <property type="molecule type" value="Genomic_DNA"/>
</dbReference>
<gene>
    <name evidence="2" type="ORF">FHT02_001343</name>
</gene>
<evidence type="ECO:0000313" key="2">
    <source>
        <dbReference type="EMBL" id="MBB5710115.1"/>
    </source>
</evidence>
<dbReference type="Proteomes" id="UP000527143">
    <property type="component" value="Unassembled WGS sequence"/>
</dbReference>
<comment type="caution">
    <text evidence="2">The sequence shown here is derived from an EMBL/GenBank/DDBJ whole genome shotgun (WGS) entry which is preliminary data.</text>
</comment>
<accession>A0A840YCU4</accession>
<evidence type="ECO:0000313" key="3">
    <source>
        <dbReference type="Proteomes" id="UP000527143"/>
    </source>
</evidence>
<feature type="region of interest" description="Disordered" evidence="1">
    <location>
        <begin position="118"/>
        <end position="267"/>
    </location>
</feature>
<evidence type="ECO:0000256" key="1">
    <source>
        <dbReference type="SAM" id="MobiDB-lite"/>
    </source>
</evidence>
<reference evidence="2 3" key="1">
    <citation type="submission" date="2020-08" db="EMBL/GenBank/DDBJ databases">
        <title>Genomic Encyclopedia of Type Strains, Phase IV (KMG-IV): sequencing the most valuable type-strain genomes for metagenomic binning, comparative biology and taxonomic classification.</title>
        <authorList>
            <person name="Goeker M."/>
        </authorList>
    </citation>
    <scope>NUCLEOTIDE SEQUENCE [LARGE SCALE GENOMIC DNA]</scope>
    <source>
        <strain evidence="2 3">DSM 26736</strain>
    </source>
</reference>
<protein>
    <submittedName>
        <fullName evidence="2">Uncharacterized protein</fullName>
    </submittedName>
</protein>
<organism evidence="2 3">
    <name type="scientific">Sphingomonas xinjiangensis</name>
    <dbReference type="NCBI Taxonomy" id="643568"/>
    <lineage>
        <taxon>Bacteria</taxon>
        <taxon>Pseudomonadati</taxon>
        <taxon>Pseudomonadota</taxon>
        <taxon>Alphaproteobacteria</taxon>
        <taxon>Sphingomonadales</taxon>
        <taxon>Sphingomonadaceae</taxon>
        <taxon>Sphingomonas</taxon>
    </lineage>
</organism>